<dbReference type="Pfam" id="PF13193">
    <property type="entry name" value="AMP-binding_C"/>
    <property type="match status" value="2"/>
</dbReference>
<dbReference type="Pfam" id="PF00975">
    <property type="entry name" value="Thioesterase"/>
    <property type="match status" value="1"/>
</dbReference>
<sequence length="2496" mass="275616">MTIYTLLSQLETKGISLALKGEEIVVRGDKKALADETLLNMLRQRKPELIAYLGKEGYIGKFAGNSVTPSNQIPPYATDIRPEMLTLVSLKQEEIDRIASQVEGGCANIQDIYPLAPLQEGILFHHLLQQQGEAYVTPTLLAFDSRERLDRFVQTLNHVVARHDILRTAVVWEGLDEPVQVVWRRARFELEVLDFSEGDVQAQLLAHADPRHYHLDVRQAPMMRGFAASDPTGQRWLLQFMFHHLVMDHTTLELLIGEIALIQQGREVELPPAVPFRNFVAQARLGVSKAEHEAFFREMLGDVDEPTTPFGLQDIQGDGSLIREARLEVAPDLARRLRRQARQRGVSAASVFHLAFAQVLAKSTGRDDVVFGTVLFGRMQGGAGADRAMGMFINTLPLRVRLGEQSVFQCVQATHKGLIGLLHHEHASLTLAQRCSALSGTAPLFSALLNYRYSGQPTNGDATNAFEGMRVLGGEERTNYPLTLSIDDLGEGFWLTAQIVETIGADRICQFVHKTLQQLVDALEHSAESPIRTLQVLPDAERAMVLQGFNDTACPYPKGAMIHELFEQQAQARPDAIALEFEDQKLSYGELNAKANQLARHLIELGVKPDARVALCLERSLEMVIAILATLKAGGAYVPLDPAYPVERLAHMVEGSEPVVLITQAAVQAKLSATAVFSDFAPVVLIDAQPCDQSLWAHESPQNLAPCSLGLNASNLAYVIYTSGSTGQPKGVMIEHHQVINLWVALEQAIYRHHPAENVQRISLNASISFDVAVQQWVQLLSGRTLVLVPNAMRYDGAALRDWIKGSCLDVLDCTPTQIKIAIEDTRDYSILDSQRPYVALVGGETMGPSLWAQFGNSKTTTFYNVYGPTECTVVSTVGCVHAGDASPHLGRPIANTKVYILDGYQQPVPIGVAGEMYIGGVGVARGYLNRPDLTAERFISDPFSKEPAARLYKTGDLARWREDGAIEFLGRNDHQVKIRGFRIELGEIEAQLARLPGIREVVVVAREDIAGDKRLVAYVVASQEQGQEQMLDVAALRDALALELPHYMVPAAFVQLKALPLTPNGKLDRKALPVPEGEAFVQRVYEAPVGEIEQMLASIWSELLKIEQVGRHDNFFELGGHSLLAVTLIERIRQRGLTLAVRSLFEHPSLMEQAHAVSAGQVQGLPELAVPTNGIAQDCTHIRPEMLTLVSLKQEEIDRIASQVEGGCANIQDIYPLAPLQEGILFHHLLQQQGEAYVTPTLLAFDSRERLDRFVQTLNHVVARHDILRTAVVWEGLDEPVQVVWRRARFELEVLDFSEGDVQAQLLAHADPRHYHLDVRQAPMMRGFAASDPTGQRWLLQFMFHHLVMDHTTLELLIGEIALIQQGREVELPPAVPFRNFVAQARLGVSKAEHEAFFREMLGDVDEPTTPFGLQDIQGDGSLIREARLEVAPDLARRLRRQARQRGVSAASVFHLAFAQVLAKSTGRDDVVFGTVLFGRMQGGAGADRAMGMFINTLPLRVRLGEQSVFQCVQATHKGLIGLLHHEHASLTLAQRCSALSGTAPLFSALLNYRYSGQPTNGDATNAFEGMRVLGGEERTNYPLTLSIDDLGEGFWLTAQIVETIGADRICQFVHKTLQQLVDALEHSAESPIRTLQVLPDAERAMVLQGFNDTACPYPKGAMIHELFEQQAQARPDAIALEFEDQKLSYGELNAKANQLARHLRELGVTSEVLVGVYVERSLEMVIAILATLKAGGAYLPLDPNYPAERLKYMLFDANPKVVLTQNRLLTQLPVYDAQILCLDSHWQEQIAAQSVDNLVCLTQPCNSAFVIYTSGSTGQPKGVVNTVEGLGNRLWWFGRKFAAVGILRTALKTSIGFVDSVTEVLGTLLYAGQLIIFPQETLLDPELLGASVHEYEINHIVLVPSLLRHVLQADARLFQSIKLVISSGEYLPKELIDQVHRKWPHACLMNFYGSAEVNGDATFNECLPGTHATSSSIGKPIANTKVYILDGYQQPVPIGVAGEMYIGGVGVARGYLNRPDLTAERFISDPFSKEPAARLYKTGDLARWREDGAIEFLGRNDHQVKIRGFRIELGEIEAQLARLPGIREVVVVAREDIAGDKRLVAYVVASQEQGQEQMLDVAALRDALALELPHYMVPAAFVQLKALPLTPNGKLHRKALPAPDIGDATRGYVAPRTPVEIQLTHIFADLLGLELNQIGIYESFFDLGGHSLLAARLVTLIDRNLGVQISIRTIFEAHSVADLAARIAEGSALEDIFAPLLTLRAGGNQPALFCIHPGTGLSWQYAGFSRHIRADRPIYGLQASMIADATMEMPRSVGELAEEYIRIIRQTQPSGPYHLIGWSFGGLVAFEVAIRLQAEQVEVGLIALIDSFPSRATVDSTLPNIEQLTYVFREAGMDATLLSDSHLTQTHRFLANVLEISRFVPSGVLSGNILFFRARDAELDENVWRPFTNGQIARHEIDADHHFMMRPQPIKEIADVINSSISNIGTQVKP</sequence>
<dbReference type="InterPro" id="IPR009081">
    <property type="entry name" value="PP-bd_ACP"/>
</dbReference>
<accession>A0A127P608</accession>
<dbReference type="NCBIfam" id="TIGR01733">
    <property type="entry name" value="AA-adenyl-dom"/>
    <property type="match status" value="2"/>
</dbReference>
<dbReference type="PROSITE" id="PS00012">
    <property type="entry name" value="PHOSPHOPANTETHEINE"/>
    <property type="match status" value="2"/>
</dbReference>
<dbReference type="Gene3D" id="3.40.50.1820">
    <property type="entry name" value="alpha/beta hydrolase"/>
    <property type="match status" value="1"/>
</dbReference>
<evidence type="ECO:0000256" key="2">
    <source>
        <dbReference type="ARBA" id="ARBA00006432"/>
    </source>
</evidence>
<dbReference type="GO" id="GO:0031177">
    <property type="term" value="F:phosphopantetheine binding"/>
    <property type="evidence" value="ECO:0007669"/>
    <property type="project" value="InterPro"/>
</dbReference>
<dbReference type="GO" id="GO:0044550">
    <property type="term" value="P:secondary metabolite biosynthetic process"/>
    <property type="evidence" value="ECO:0007669"/>
    <property type="project" value="UniProtKB-ARBA"/>
</dbReference>
<dbReference type="InterPro" id="IPR020806">
    <property type="entry name" value="PKS_PP-bd"/>
</dbReference>
<dbReference type="RefSeq" id="WP_061538598.1">
    <property type="nucleotide sequence ID" value="NZ_CP013232.1"/>
</dbReference>
<feature type="domain" description="Carrier" evidence="5">
    <location>
        <begin position="2176"/>
        <end position="2253"/>
    </location>
</feature>
<dbReference type="GO" id="GO:0043041">
    <property type="term" value="P:amino acid activation for nonribosomal peptide biosynthetic process"/>
    <property type="evidence" value="ECO:0007669"/>
    <property type="project" value="TreeGrafter"/>
</dbReference>
<dbReference type="FunFam" id="1.10.1200.10:FF:000005">
    <property type="entry name" value="Nonribosomal peptide synthetase 1"/>
    <property type="match status" value="2"/>
</dbReference>
<dbReference type="FunFam" id="3.40.50.12780:FF:000012">
    <property type="entry name" value="Non-ribosomal peptide synthetase"/>
    <property type="match status" value="2"/>
</dbReference>
<dbReference type="Gene3D" id="1.10.1200.10">
    <property type="entry name" value="ACP-like"/>
    <property type="match status" value="1"/>
</dbReference>
<dbReference type="InterPro" id="IPR020845">
    <property type="entry name" value="AMP-binding_CS"/>
</dbReference>
<comment type="cofactor">
    <cofactor evidence="1">
        <name>pantetheine 4'-phosphate</name>
        <dbReference type="ChEBI" id="CHEBI:47942"/>
    </cofactor>
</comment>
<dbReference type="InterPro" id="IPR023213">
    <property type="entry name" value="CAT-like_dom_sf"/>
</dbReference>
<dbReference type="InterPro" id="IPR045851">
    <property type="entry name" value="AMP-bd_C_sf"/>
</dbReference>
<dbReference type="SMART" id="SM00823">
    <property type="entry name" value="PKS_PP"/>
    <property type="match status" value="2"/>
</dbReference>
<dbReference type="Gene3D" id="2.30.38.10">
    <property type="entry name" value="Luciferase, Domain 3"/>
    <property type="match status" value="2"/>
</dbReference>
<dbReference type="Proteomes" id="UP000072421">
    <property type="component" value="Chromosome"/>
</dbReference>
<protein>
    <submittedName>
        <fullName evidence="6">Amino acid adenylation domain protein</fullName>
    </submittedName>
</protein>
<organism evidence="6">
    <name type="scientific">Collimonas fungivorans</name>
    <dbReference type="NCBI Taxonomy" id="158899"/>
    <lineage>
        <taxon>Bacteria</taxon>
        <taxon>Pseudomonadati</taxon>
        <taxon>Pseudomonadota</taxon>
        <taxon>Betaproteobacteria</taxon>
        <taxon>Burkholderiales</taxon>
        <taxon>Oxalobacteraceae</taxon>
        <taxon>Collimonas</taxon>
    </lineage>
</organism>
<dbReference type="InterPro" id="IPR006162">
    <property type="entry name" value="Ppantetheine_attach_site"/>
</dbReference>
<dbReference type="FunFam" id="2.30.38.10:FF:000001">
    <property type="entry name" value="Non-ribosomal peptide synthetase PvdI"/>
    <property type="match status" value="2"/>
</dbReference>
<dbReference type="Pfam" id="PF00501">
    <property type="entry name" value="AMP-binding"/>
    <property type="match status" value="2"/>
</dbReference>
<evidence type="ECO:0000256" key="1">
    <source>
        <dbReference type="ARBA" id="ARBA00001957"/>
    </source>
</evidence>
<dbReference type="FunFam" id="3.40.50.980:FF:000001">
    <property type="entry name" value="Non-ribosomal peptide synthetase"/>
    <property type="match status" value="2"/>
</dbReference>
<evidence type="ECO:0000313" key="7">
    <source>
        <dbReference type="Proteomes" id="UP000072421"/>
    </source>
</evidence>
<dbReference type="InterPro" id="IPR044894">
    <property type="entry name" value="TubC_N_sf"/>
</dbReference>
<dbReference type="CDD" id="cd05930">
    <property type="entry name" value="A_NRPS"/>
    <property type="match status" value="2"/>
</dbReference>
<dbReference type="PANTHER" id="PTHR45527:SF1">
    <property type="entry name" value="FATTY ACID SYNTHASE"/>
    <property type="match status" value="1"/>
</dbReference>
<dbReference type="Gene3D" id="3.30.300.30">
    <property type="match status" value="2"/>
</dbReference>
<dbReference type="OrthoDB" id="6297021at2"/>
<dbReference type="PROSITE" id="PS50075">
    <property type="entry name" value="CARRIER"/>
    <property type="match status" value="2"/>
</dbReference>
<gene>
    <name evidence="6" type="ORF">CFter6_0517</name>
</gene>
<name>A0A127P608_9BURK</name>
<dbReference type="GO" id="GO:0003824">
    <property type="term" value="F:catalytic activity"/>
    <property type="evidence" value="ECO:0007669"/>
    <property type="project" value="InterPro"/>
</dbReference>
<dbReference type="EMBL" id="CP013232">
    <property type="protein sequence ID" value="AMO93246.1"/>
    <property type="molecule type" value="Genomic_DNA"/>
</dbReference>
<dbReference type="CDD" id="cd19544">
    <property type="entry name" value="E-C_NRPS"/>
    <property type="match status" value="2"/>
</dbReference>
<evidence type="ECO:0000256" key="3">
    <source>
        <dbReference type="ARBA" id="ARBA00022450"/>
    </source>
</evidence>
<dbReference type="PANTHER" id="PTHR45527">
    <property type="entry name" value="NONRIBOSOMAL PEPTIDE SYNTHETASE"/>
    <property type="match status" value="1"/>
</dbReference>
<dbReference type="Gene3D" id="3.30.559.30">
    <property type="entry name" value="Nonribosomal peptide synthetase, condensation domain"/>
    <property type="match status" value="2"/>
</dbReference>
<dbReference type="Pfam" id="PF00550">
    <property type="entry name" value="PP-binding"/>
    <property type="match status" value="2"/>
</dbReference>
<dbReference type="InterPro" id="IPR001031">
    <property type="entry name" value="Thioesterase"/>
</dbReference>
<dbReference type="Gene3D" id="3.40.50.980">
    <property type="match status" value="4"/>
</dbReference>
<dbReference type="PROSITE" id="PS00455">
    <property type="entry name" value="AMP_BINDING"/>
    <property type="match status" value="2"/>
</dbReference>
<comment type="similarity">
    <text evidence="2">Belongs to the ATP-dependent AMP-binding enzyme family.</text>
</comment>
<dbReference type="InterPro" id="IPR010071">
    <property type="entry name" value="AA_adenyl_dom"/>
</dbReference>
<feature type="domain" description="Carrier" evidence="5">
    <location>
        <begin position="1088"/>
        <end position="1162"/>
    </location>
</feature>
<dbReference type="SMART" id="SM00824">
    <property type="entry name" value="PKS_TE"/>
    <property type="match status" value="1"/>
</dbReference>
<dbReference type="Pfam" id="PF00668">
    <property type="entry name" value="Condensation"/>
    <property type="match status" value="2"/>
</dbReference>
<evidence type="ECO:0000256" key="4">
    <source>
        <dbReference type="ARBA" id="ARBA00022553"/>
    </source>
</evidence>
<dbReference type="InterPro" id="IPR000873">
    <property type="entry name" value="AMP-dep_synth/lig_dom"/>
</dbReference>
<dbReference type="SUPFAM" id="SSF56801">
    <property type="entry name" value="Acetyl-CoA synthetase-like"/>
    <property type="match status" value="2"/>
</dbReference>
<dbReference type="GO" id="GO:0005737">
    <property type="term" value="C:cytoplasm"/>
    <property type="evidence" value="ECO:0007669"/>
    <property type="project" value="TreeGrafter"/>
</dbReference>
<dbReference type="FunFam" id="3.30.300.30:FF:000010">
    <property type="entry name" value="Enterobactin synthetase component F"/>
    <property type="match status" value="2"/>
</dbReference>
<dbReference type="NCBIfam" id="NF003417">
    <property type="entry name" value="PRK04813.1"/>
    <property type="match status" value="2"/>
</dbReference>
<dbReference type="InterPro" id="IPR036736">
    <property type="entry name" value="ACP-like_sf"/>
</dbReference>
<dbReference type="Gene3D" id="1.10.10.1830">
    <property type="entry name" value="Non-ribosomal peptide synthase, adenylation domain"/>
    <property type="match status" value="1"/>
</dbReference>
<dbReference type="SUPFAM" id="SSF47336">
    <property type="entry name" value="ACP-like"/>
    <property type="match status" value="2"/>
</dbReference>
<keyword evidence="4" id="KW-0597">Phosphoprotein</keyword>
<dbReference type="InterPro" id="IPR001242">
    <property type="entry name" value="Condensation_dom"/>
</dbReference>
<keyword evidence="3" id="KW-0596">Phosphopantetheine</keyword>
<dbReference type="InterPro" id="IPR029058">
    <property type="entry name" value="AB_hydrolase_fold"/>
</dbReference>
<dbReference type="SUPFAM" id="SSF53474">
    <property type="entry name" value="alpha/beta-Hydrolases"/>
    <property type="match status" value="1"/>
</dbReference>
<evidence type="ECO:0000313" key="6">
    <source>
        <dbReference type="EMBL" id="AMO93246.1"/>
    </source>
</evidence>
<evidence type="ECO:0000259" key="5">
    <source>
        <dbReference type="PROSITE" id="PS50075"/>
    </source>
</evidence>
<dbReference type="Gene3D" id="3.30.559.10">
    <property type="entry name" value="Chloramphenicol acetyltransferase-like domain"/>
    <property type="match status" value="2"/>
</dbReference>
<dbReference type="InterPro" id="IPR025110">
    <property type="entry name" value="AMP-bd_C"/>
</dbReference>
<reference evidence="6 7" key="1">
    <citation type="submission" date="2015-11" db="EMBL/GenBank/DDBJ databases">
        <title>Exploring the genomic traits of fungus-feeding bacterial genus Collimonas.</title>
        <authorList>
            <person name="Song C."/>
            <person name="Schmidt R."/>
            <person name="de Jager V."/>
            <person name="Krzyzanowska D."/>
            <person name="Jongedijk E."/>
            <person name="Cankar K."/>
            <person name="Beekwilder J."/>
            <person name="van Veen A."/>
            <person name="de Boer W."/>
            <person name="van Veen J.A."/>
            <person name="Garbeva P."/>
        </authorList>
    </citation>
    <scope>NUCLEOTIDE SEQUENCE [LARGE SCALE GENOMIC DNA]</scope>
    <source>
        <strain evidence="6 7">Ter6</strain>
    </source>
</reference>
<dbReference type="PATRIC" id="fig|158899.10.peg.529"/>
<dbReference type="SUPFAM" id="SSF52777">
    <property type="entry name" value="CoA-dependent acyltransferases"/>
    <property type="match status" value="4"/>
</dbReference>
<proteinExistence type="inferred from homology"/>
<dbReference type="InterPro" id="IPR020802">
    <property type="entry name" value="TesA-like"/>
</dbReference>